<reference evidence="2" key="1">
    <citation type="submission" date="2022-11" db="UniProtKB">
        <authorList>
            <consortium name="WormBaseParasite"/>
        </authorList>
    </citation>
    <scope>IDENTIFICATION</scope>
</reference>
<proteinExistence type="predicted"/>
<keyword evidence="1" id="KW-1185">Reference proteome</keyword>
<dbReference type="AlphaFoldDB" id="A0A915JUP5"/>
<name>A0A915JUP5_ROMCU</name>
<dbReference type="Proteomes" id="UP000887565">
    <property type="component" value="Unplaced"/>
</dbReference>
<evidence type="ECO:0000313" key="1">
    <source>
        <dbReference type="Proteomes" id="UP000887565"/>
    </source>
</evidence>
<dbReference type="WBParaSite" id="nRc.2.0.1.t29986-RA">
    <property type="protein sequence ID" value="nRc.2.0.1.t29986-RA"/>
    <property type="gene ID" value="nRc.2.0.1.g29986"/>
</dbReference>
<evidence type="ECO:0000313" key="2">
    <source>
        <dbReference type="WBParaSite" id="nRc.2.0.1.t29986-RA"/>
    </source>
</evidence>
<sequence>MGLAFLAHPIIRAAIAFGKGHIRLANVEKEIISETLFNNAQIPPRLPIPNNPVVLDEVQIKEESQDEEVPELESDAEEGQVMSIMEMEEEMEPQLQQQSEPELANIVTQLLIGKFVKYSWKPIMEESSIVETDNNFRQPQDRHNKDIKEGNYLKRVLQLSSNIGEQNTALKDNYKKKIIPEIVPILHLSQEWRAWVPGFT</sequence>
<protein>
    <submittedName>
        <fullName evidence="2">Uncharacterized protein</fullName>
    </submittedName>
</protein>
<organism evidence="1 2">
    <name type="scientific">Romanomermis culicivorax</name>
    <name type="common">Nematode worm</name>
    <dbReference type="NCBI Taxonomy" id="13658"/>
    <lineage>
        <taxon>Eukaryota</taxon>
        <taxon>Metazoa</taxon>
        <taxon>Ecdysozoa</taxon>
        <taxon>Nematoda</taxon>
        <taxon>Enoplea</taxon>
        <taxon>Dorylaimia</taxon>
        <taxon>Mermithida</taxon>
        <taxon>Mermithoidea</taxon>
        <taxon>Mermithidae</taxon>
        <taxon>Romanomermis</taxon>
    </lineage>
</organism>
<accession>A0A915JUP5</accession>